<name>A0A848I4D4_9BURK</name>
<proteinExistence type="predicted"/>
<protein>
    <submittedName>
        <fullName evidence="1">Cupin</fullName>
    </submittedName>
</protein>
<accession>A0A848I4D4</accession>
<keyword evidence="2" id="KW-1185">Reference proteome</keyword>
<dbReference type="RefSeq" id="WP_169484209.1">
    <property type="nucleotide sequence ID" value="NZ_JABBGJ010000004.1"/>
</dbReference>
<dbReference type="SUPFAM" id="SSF51182">
    <property type="entry name" value="RmlC-like cupins"/>
    <property type="match status" value="1"/>
</dbReference>
<reference evidence="1 2" key="1">
    <citation type="submission" date="2020-04" db="EMBL/GenBank/DDBJ databases">
        <title>Paraburkholderia sp. RP-4-7 isolated from soil.</title>
        <authorList>
            <person name="Dahal R.H."/>
        </authorList>
    </citation>
    <scope>NUCLEOTIDE SEQUENCE [LARGE SCALE GENOMIC DNA]</scope>
    <source>
        <strain evidence="1 2">RP-4-7</strain>
    </source>
</reference>
<comment type="caution">
    <text evidence="1">The sequence shown here is derived from an EMBL/GenBank/DDBJ whole genome shotgun (WGS) entry which is preliminary data.</text>
</comment>
<dbReference type="InterPro" id="IPR014710">
    <property type="entry name" value="RmlC-like_jellyroll"/>
</dbReference>
<dbReference type="Gene3D" id="2.60.120.10">
    <property type="entry name" value="Jelly Rolls"/>
    <property type="match status" value="1"/>
</dbReference>
<evidence type="ECO:0000313" key="2">
    <source>
        <dbReference type="Proteomes" id="UP000544134"/>
    </source>
</evidence>
<dbReference type="Proteomes" id="UP000544134">
    <property type="component" value="Unassembled WGS sequence"/>
</dbReference>
<evidence type="ECO:0000313" key="1">
    <source>
        <dbReference type="EMBL" id="NML97201.1"/>
    </source>
</evidence>
<organism evidence="1 2">
    <name type="scientific">Paraburkholderia polaris</name>
    <dbReference type="NCBI Taxonomy" id="2728848"/>
    <lineage>
        <taxon>Bacteria</taxon>
        <taxon>Pseudomonadati</taxon>
        <taxon>Pseudomonadota</taxon>
        <taxon>Betaproteobacteria</taxon>
        <taxon>Burkholderiales</taxon>
        <taxon>Burkholderiaceae</taxon>
        <taxon>Paraburkholderia</taxon>
    </lineage>
</organism>
<dbReference type="InterPro" id="IPR011051">
    <property type="entry name" value="RmlC_Cupin_sf"/>
</dbReference>
<dbReference type="EMBL" id="JABBGJ010000004">
    <property type="protein sequence ID" value="NML97201.1"/>
    <property type="molecule type" value="Genomic_DNA"/>
</dbReference>
<sequence length="137" mass="14812">MLKPHLEFVSLDLNEGWSVPLGYPQGIEEKVLCRSLSPEMSAGCRTRLLRFAAGIYTTAPFVHEYWEEVYLVQGDLTVGNDANGQGGTPFGPNTYACRPPGAFHGPFKSESGCVLLEIHYYAKEHAIAAAVPAAVAA</sequence>
<dbReference type="AlphaFoldDB" id="A0A848I4D4"/>
<gene>
    <name evidence="1" type="ORF">HHL24_04415</name>
</gene>